<sequence>MKQKNDFENLTPKKHIEISDLSLVSVLAGCLGFSILEIKADPNEYPKVKFVFERSEKLEETITKFWNGSLLVEPKNYWSAIRELKSRIHS</sequence>
<dbReference type="Proteomes" id="UP000177199">
    <property type="component" value="Unassembled WGS sequence"/>
</dbReference>
<name>A0A1F7HJ64_9BACT</name>
<comment type="caution">
    <text evidence="2">The sequence shown here is derived from an EMBL/GenBank/DDBJ whole genome shotgun (WGS) entry which is preliminary data.</text>
</comment>
<dbReference type="AlphaFoldDB" id="A0A1F7HJ64"/>
<accession>A0A1F7HJ64</accession>
<dbReference type="InterPro" id="IPR043718">
    <property type="entry name" value="DUF5659"/>
</dbReference>
<feature type="domain" description="DUF5659" evidence="1">
    <location>
        <begin position="13"/>
        <end position="88"/>
    </location>
</feature>
<reference evidence="2 3" key="1">
    <citation type="journal article" date="2016" name="Nat. Commun.">
        <title>Thousands of microbial genomes shed light on interconnected biogeochemical processes in an aquifer system.</title>
        <authorList>
            <person name="Anantharaman K."/>
            <person name="Brown C.T."/>
            <person name="Hug L.A."/>
            <person name="Sharon I."/>
            <person name="Castelle C.J."/>
            <person name="Probst A.J."/>
            <person name="Thomas B.C."/>
            <person name="Singh A."/>
            <person name="Wilkins M.J."/>
            <person name="Karaoz U."/>
            <person name="Brodie E.L."/>
            <person name="Williams K.H."/>
            <person name="Hubbard S.S."/>
            <person name="Banfield J.F."/>
        </authorList>
    </citation>
    <scope>NUCLEOTIDE SEQUENCE [LARGE SCALE GENOMIC DNA]</scope>
</reference>
<dbReference type="EMBL" id="MFZV01000024">
    <property type="protein sequence ID" value="OGK31103.1"/>
    <property type="molecule type" value="Genomic_DNA"/>
</dbReference>
<evidence type="ECO:0000313" key="2">
    <source>
        <dbReference type="EMBL" id="OGK31103.1"/>
    </source>
</evidence>
<evidence type="ECO:0000259" key="1">
    <source>
        <dbReference type="Pfam" id="PF18903"/>
    </source>
</evidence>
<organism evidence="2 3">
    <name type="scientific">Candidatus Roizmanbacteria bacterium RIFCSPHIGHO2_12_FULL_33_9</name>
    <dbReference type="NCBI Taxonomy" id="1802045"/>
    <lineage>
        <taxon>Bacteria</taxon>
        <taxon>Candidatus Roizmaniibacteriota</taxon>
    </lineage>
</organism>
<gene>
    <name evidence="2" type="ORF">A3F29_03895</name>
</gene>
<evidence type="ECO:0000313" key="3">
    <source>
        <dbReference type="Proteomes" id="UP000177199"/>
    </source>
</evidence>
<proteinExistence type="predicted"/>
<protein>
    <recommendedName>
        <fullName evidence="1">DUF5659 domain-containing protein</fullName>
    </recommendedName>
</protein>
<dbReference type="Pfam" id="PF18903">
    <property type="entry name" value="DUF5659"/>
    <property type="match status" value="1"/>
</dbReference>